<feature type="transmembrane region" description="Helical" evidence="5">
    <location>
        <begin position="302"/>
        <end position="319"/>
    </location>
</feature>
<dbReference type="Proteomes" id="UP000199531">
    <property type="component" value="Unassembled WGS sequence"/>
</dbReference>
<dbReference type="InterPro" id="IPR006153">
    <property type="entry name" value="Cation/H_exchanger_TM"/>
</dbReference>
<proteinExistence type="predicted"/>
<dbReference type="OrthoDB" id="8617652at2"/>
<evidence type="ECO:0000259" key="6">
    <source>
        <dbReference type="Pfam" id="PF00999"/>
    </source>
</evidence>
<feature type="transmembrane region" description="Helical" evidence="5">
    <location>
        <begin position="163"/>
        <end position="185"/>
    </location>
</feature>
<dbReference type="GO" id="GO:1902600">
    <property type="term" value="P:proton transmembrane transport"/>
    <property type="evidence" value="ECO:0007669"/>
    <property type="project" value="InterPro"/>
</dbReference>
<dbReference type="GO" id="GO:0015297">
    <property type="term" value="F:antiporter activity"/>
    <property type="evidence" value="ECO:0007669"/>
    <property type="project" value="InterPro"/>
</dbReference>
<comment type="subcellular location">
    <subcellularLocation>
        <location evidence="1">Membrane</location>
        <topology evidence="1">Multi-pass membrane protein</topology>
    </subcellularLocation>
</comment>
<feature type="transmembrane region" description="Helical" evidence="5">
    <location>
        <begin position="41"/>
        <end position="62"/>
    </location>
</feature>
<evidence type="ECO:0000256" key="2">
    <source>
        <dbReference type="ARBA" id="ARBA00022692"/>
    </source>
</evidence>
<feature type="transmembrane region" description="Helical" evidence="5">
    <location>
        <begin position="15"/>
        <end position="34"/>
    </location>
</feature>
<dbReference type="GO" id="GO:0016020">
    <property type="term" value="C:membrane"/>
    <property type="evidence" value="ECO:0007669"/>
    <property type="project" value="UniProtKB-SubCell"/>
</dbReference>
<gene>
    <name evidence="7" type="ORF">SAMN02745977_00003</name>
</gene>
<organism evidence="7 8">
    <name type="scientific">Brachymonas denitrificans DSM 15123</name>
    <dbReference type="NCBI Taxonomy" id="1121117"/>
    <lineage>
        <taxon>Bacteria</taxon>
        <taxon>Pseudomonadati</taxon>
        <taxon>Pseudomonadota</taxon>
        <taxon>Betaproteobacteria</taxon>
        <taxon>Burkholderiales</taxon>
        <taxon>Comamonadaceae</taxon>
        <taxon>Brachymonas</taxon>
    </lineage>
</organism>
<evidence type="ECO:0000313" key="8">
    <source>
        <dbReference type="Proteomes" id="UP000199531"/>
    </source>
</evidence>
<sequence>MNTVIPFLPENWPPLHTAALFGLLLLIGTLGGLLAKRVRWLPTITGFMAVGALMGPSGLGLLSYDMLIQTQVLVDVALGLILFKLGTALHPWMVIRTPKLIVTSLAESLLTFASVFGLMVWLGTSPLAAVIAAAIAVSSSPAVLIHVAHELHARGFVVDSAKALVALNNVFAFVLYSLAMPVALWNNETSWAFAIGLPAYQMLGAMVLGLLVAVLVTSIGRFTQSDDAHYRFALIVGAVMLVLGLSVAFKVSPLFANLTLGIACRGLQRRARLANTDLGSGADLFFIVLFVYAGAKLNVDDVIQYAPFALALVLVRSLSKGVGVVLSARYFGYPWNQSFAISLTLVPMAGLAIGLVQSTNVLAPHIATQVSAIVLAAVAVLETLGPPLVAYGLRLGDAVPPPEKARVDRHHLQ</sequence>
<dbReference type="Pfam" id="PF00999">
    <property type="entry name" value="Na_H_Exchanger"/>
    <property type="match status" value="1"/>
</dbReference>
<protein>
    <submittedName>
        <fullName evidence="7">Kef-type K+ transport system, membrane component KefB</fullName>
    </submittedName>
</protein>
<dbReference type="EMBL" id="FOCW01000001">
    <property type="protein sequence ID" value="SEM96857.1"/>
    <property type="molecule type" value="Genomic_DNA"/>
</dbReference>
<feature type="transmembrane region" description="Helical" evidence="5">
    <location>
        <begin position="191"/>
        <end position="216"/>
    </location>
</feature>
<dbReference type="InterPro" id="IPR038770">
    <property type="entry name" value="Na+/solute_symporter_sf"/>
</dbReference>
<name>A0A1H8CRU5_9BURK</name>
<evidence type="ECO:0000256" key="3">
    <source>
        <dbReference type="ARBA" id="ARBA00022989"/>
    </source>
</evidence>
<feature type="transmembrane region" description="Helical" evidence="5">
    <location>
        <begin position="68"/>
        <end position="88"/>
    </location>
</feature>
<feature type="transmembrane region" description="Helical" evidence="5">
    <location>
        <begin position="278"/>
        <end position="295"/>
    </location>
</feature>
<feature type="transmembrane region" description="Helical" evidence="5">
    <location>
        <begin position="370"/>
        <end position="393"/>
    </location>
</feature>
<evidence type="ECO:0000256" key="4">
    <source>
        <dbReference type="ARBA" id="ARBA00023136"/>
    </source>
</evidence>
<dbReference type="PANTHER" id="PTHR43021:SF2">
    <property type="entry name" value="CATION_H+ EXCHANGER DOMAIN-CONTAINING PROTEIN"/>
    <property type="match status" value="1"/>
</dbReference>
<keyword evidence="4 5" id="KW-0472">Membrane</keyword>
<keyword evidence="2 5" id="KW-0812">Transmembrane</keyword>
<feature type="transmembrane region" description="Helical" evidence="5">
    <location>
        <begin position="228"/>
        <end position="249"/>
    </location>
</feature>
<evidence type="ECO:0000256" key="1">
    <source>
        <dbReference type="ARBA" id="ARBA00004141"/>
    </source>
</evidence>
<dbReference type="PANTHER" id="PTHR43021">
    <property type="entry name" value="NA(+)/H(+) ANTIPORTER-RELATED"/>
    <property type="match status" value="1"/>
</dbReference>
<feature type="domain" description="Cation/H+ exchanger transmembrane" evidence="6">
    <location>
        <begin position="25"/>
        <end position="384"/>
    </location>
</feature>
<dbReference type="RefSeq" id="WP_091812624.1">
    <property type="nucleotide sequence ID" value="NZ_FOCW01000001.1"/>
</dbReference>
<evidence type="ECO:0000256" key="5">
    <source>
        <dbReference type="SAM" id="Phobius"/>
    </source>
</evidence>
<keyword evidence="3 5" id="KW-1133">Transmembrane helix</keyword>
<accession>A0A1H8CRU5</accession>
<dbReference type="STRING" id="1121117.SAMN02745977_00003"/>
<keyword evidence="8" id="KW-1185">Reference proteome</keyword>
<feature type="transmembrane region" description="Helical" evidence="5">
    <location>
        <begin position="339"/>
        <end position="358"/>
    </location>
</feature>
<reference evidence="7 8" key="1">
    <citation type="submission" date="2016-10" db="EMBL/GenBank/DDBJ databases">
        <authorList>
            <person name="de Groot N.N."/>
        </authorList>
    </citation>
    <scope>NUCLEOTIDE SEQUENCE [LARGE SCALE GENOMIC DNA]</scope>
    <source>
        <strain evidence="7 8">DSM 15123</strain>
    </source>
</reference>
<dbReference type="AlphaFoldDB" id="A0A1H8CRU5"/>
<evidence type="ECO:0000313" key="7">
    <source>
        <dbReference type="EMBL" id="SEM96857.1"/>
    </source>
</evidence>
<dbReference type="Gene3D" id="1.20.1530.20">
    <property type="match status" value="1"/>
</dbReference>